<dbReference type="RefSeq" id="XP_059603561.1">
    <property type="nucleotide sequence ID" value="XM_059746836.1"/>
</dbReference>
<reference evidence="2" key="1">
    <citation type="submission" date="2025-02" db="EMBL/GenBank/DDBJ databases">
        <authorList>
            <consortium name="NCBI Genome Project"/>
        </authorList>
    </citation>
    <scope>NUCLEOTIDE SEQUENCE</scope>
</reference>
<dbReference type="AlphaFoldDB" id="A0AAJ8E1T3"/>
<dbReference type="KEGG" id="ang:An03g00080"/>
<feature type="non-terminal residue" evidence="2">
    <location>
        <position position="1"/>
    </location>
</feature>
<evidence type="ECO:0000313" key="2">
    <source>
        <dbReference type="RefSeq" id="XP_059603561.1"/>
    </source>
</evidence>
<dbReference type="VEuPathDB" id="FungiDB:An03g00080"/>
<gene>
    <name evidence="2" type="ORF">An03g00080</name>
</gene>
<proteinExistence type="predicted"/>
<reference evidence="2" key="2">
    <citation type="submission" date="2025-08" db="UniProtKB">
        <authorList>
            <consortium name="RefSeq"/>
        </authorList>
    </citation>
    <scope>IDENTIFICATION</scope>
</reference>
<name>A0AAJ8E1T3_ASPNG</name>
<accession>A0AAJ8E1T3</accession>
<feature type="region of interest" description="Disordered" evidence="1">
    <location>
        <begin position="42"/>
        <end position="64"/>
    </location>
</feature>
<organism evidence="2">
    <name type="scientific">Aspergillus niger</name>
    <dbReference type="NCBI Taxonomy" id="5061"/>
    <lineage>
        <taxon>Eukaryota</taxon>
        <taxon>Fungi</taxon>
        <taxon>Dikarya</taxon>
        <taxon>Ascomycota</taxon>
        <taxon>Pezizomycotina</taxon>
        <taxon>Eurotiomycetes</taxon>
        <taxon>Eurotiomycetidae</taxon>
        <taxon>Eurotiales</taxon>
        <taxon>Aspergillaceae</taxon>
        <taxon>Aspergillus</taxon>
        <taxon>Aspergillus subgen. Circumdati</taxon>
    </lineage>
</organism>
<evidence type="ECO:0000256" key="1">
    <source>
        <dbReference type="SAM" id="MobiDB-lite"/>
    </source>
</evidence>
<dbReference type="GeneID" id="84590586"/>
<protein>
    <submittedName>
        <fullName evidence="2">Uncharacterized protein</fullName>
    </submittedName>
</protein>
<sequence length="64" mass="6629">FLDHLFYTDINILAIFLFREACFGGGFKTGSSFLDIEAFGRNSGSSSGSGSGSSSGSGSDSTFN</sequence>